<dbReference type="PANTHER" id="PTHR17985">
    <property type="entry name" value="SER/THR-RICH PROTEIN T10 IN DGCR REGION"/>
    <property type="match status" value="1"/>
</dbReference>
<dbReference type="OrthoDB" id="4380123at2"/>
<dbReference type="Pfam" id="PF05742">
    <property type="entry name" value="TANGO2"/>
    <property type="match status" value="1"/>
</dbReference>
<dbReference type="InterPro" id="IPR008551">
    <property type="entry name" value="TANGO2"/>
</dbReference>
<protein>
    <submittedName>
        <fullName evidence="1">NRDE family protein</fullName>
    </submittedName>
</protein>
<proteinExistence type="predicted"/>
<sequence>MCLIVFDWRPRASAGTLFTLAANRDEFLRRTADPLHWWTGADAAGSAASGGSSADVLAGRDLVGGGTWLGMTRGGRFAALTNYRAPHETRADAPTRGTLVSRWLTGAPDIADTPFGYLEEVARTGDLYNGFNLVIGDWTRRELAWYCNRADLAPALLPEGTHGISNAVLDTPWPKLVRKRAELAQRVEGATPAQPVPLAQLVAMMRDPQIAPDRDLPATGISLERERALSAAFIETPEYGTRGTTALRVTVRDGALEVAAMELSDDDGTHRIVRPGDFVREATFSVEAR</sequence>
<dbReference type="PANTHER" id="PTHR17985:SF8">
    <property type="entry name" value="TRANSPORT AND GOLGI ORGANIZATION PROTEIN 2 HOMOLOG"/>
    <property type="match status" value="1"/>
</dbReference>
<gene>
    <name evidence="1" type="ORF">FAZ98_06960</name>
</gene>
<dbReference type="KEGG" id="pacs:FAZ98_06960"/>
<accession>A0A7Z2GGR1</accession>
<dbReference type="EMBL" id="CP046913">
    <property type="protein sequence ID" value="QGZ61496.1"/>
    <property type="molecule type" value="Genomic_DNA"/>
</dbReference>
<dbReference type="RefSeq" id="WP_158950057.1">
    <property type="nucleotide sequence ID" value="NZ_CP046913.1"/>
</dbReference>
<dbReference type="Proteomes" id="UP000433577">
    <property type="component" value="Chromosome 1"/>
</dbReference>
<keyword evidence="2" id="KW-1185">Reference proteome</keyword>
<reference evidence="1 2" key="1">
    <citation type="submission" date="2019-12" db="EMBL/GenBank/DDBJ databases">
        <title>Paraburkholderia acidiphila 7Q-K02 sp. nov and Paraburkholderia acidisoli DHF22 sp. nov., two strains isolated from forest soil.</title>
        <authorList>
            <person name="Gao Z."/>
            <person name="Qiu L."/>
        </authorList>
    </citation>
    <scope>NUCLEOTIDE SEQUENCE [LARGE SCALE GENOMIC DNA]</scope>
    <source>
        <strain evidence="1 2">DHF22</strain>
    </source>
</reference>
<evidence type="ECO:0000313" key="1">
    <source>
        <dbReference type="EMBL" id="QGZ61496.1"/>
    </source>
</evidence>
<dbReference type="AlphaFoldDB" id="A0A7Z2GGR1"/>
<organism evidence="1 2">
    <name type="scientific">Paraburkholderia acidisoli</name>
    <dbReference type="NCBI Taxonomy" id="2571748"/>
    <lineage>
        <taxon>Bacteria</taxon>
        <taxon>Pseudomonadati</taxon>
        <taxon>Pseudomonadota</taxon>
        <taxon>Betaproteobacteria</taxon>
        <taxon>Burkholderiales</taxon>
        <taxon>Burkholderiaceae</taxon>
        <taxon>Paraburkholderia</taxon>
    </lineage>
</organism>
<evidence type="ECO:0000313" key="2">
    <source>
        <dbReference type="Proteomes" id="UP000433577"/>
    </source>
</evidence>
<name>A0A7Z2GGR1_9BURK</name>